<gene>
    <name evidence="1" type="ORF">JOC54_003471</name>
</gene>
<evidence type="ECO:0000313" key="2">
    <source>
        <dbReference type="Proteomes" id="UP001179280"/>
    </source>
</evidence>
<dbReference type="Gene3D" id="1.25.40.10">
    <property type="entry name" value="Tetratricopeptide repeat domain"/>
    <property type="match status" value="1"/>
</dbReference>
<dbReference type="Pfam" id="PF13174">
    <property type="entry name" value="TPR_6"/>
    <property type="match status" value="1"/>
</dbReference>
<reference evidence="1" key="1">
    <citation type="submission" date="2021-01" db="EMBL/GenBank/DDBJ databases">
        <title>Genomic Encyclopedia of Type Strains, Phase IV (KMG-IV): sequencing the most valuable type-strain genomes for metagenomic binning, comparative biology and taxonomic classification.</title>
        <authorList>
            <person name="Goeker M."/>
        </authorList>
    </citation>
    <scope>NUCLEOTIDE SEQUENCE</scope>
    <source>
        <strain evidence="1">DSM 21943</strain>
    </source>
</reference>
<evidence type="ECO:0000313" key="1">
    <source>
        <dbReference type="EMBL" id="MBM7840191.1"/>
    </source>
</evidence>
<dbReference type="Proteomes" id="UP001179280">
    <property type="component" value="Unassembled WGS sequence"/>
</dbReference>
<keyword evidence="2" id="KW-1185">Reference proteome</keyword>
<dbReference type="RefSeq" id="WP_204467708.1">
    <property type="nucleotide sequence ID" value="NZ_JAFBCV010000012.1"/>
</dbReference>
<dbReference type="InterPro" id="IPR011990">
    <property type="entry name" value="TPR-like_helical_dom_sf"/>
</dbReference>
<name>A0ABS2SYT5_9BACI</name>
<dbReference type="EMBL" id="JAFBCV010000012">
    <property type="protein sequence ID" value="MBM7840191.1"/>
    <property type="molecule type" value="Genomic_DNA"/>
</dbReference>
<comment type="caution">
    <text evidence="1">The sequence shown here is derived from an EMBL/GenBank/DDBJ whole genome shotgun (WGS) entry which is preliminary data.</text>
</comment>
<sequence length="313" mass="35713">MKEWMHSWHTLYDSVWQSPIGDQTQAINKLEAMTEQLLHTWGSLDESIHLLKEHVSKLGNSHAFNTSGTQLFDNQLYEEALIELNKEQGIGETENLRYLYIAYSSLYTNQMNEARHVFYTLIQATTSSAILHFTYVGLGLIEMIERDAEKAIHYLEKANCLADNIDVVYNLGVCYYWLGSYDYAVNCFHQFAVKREDADSLMALGLALYAQDRKEECRGVWLDFAEQVDTINELVRLAKITEWLGEHDLACYCYEQIMFINGKESDWLHGFAWNKALAGDDRAIELLAHLAETDKNAGKSLALIQSANVDGTG</sequence>
<proteinExistence type="predicted"/>
<dbReference type="SUPFAM" id="SSF81901">
    <property type="entry name" value="HCP-like"/>
    <property type="match status" value="1"/>
</dbReference>
<protein>
    <submittedName>
        <fullName evidence="1">Tetratricopeptide (TPR) repeat protein</fullName>
    </submittedName>
</protein>
<dbReference type="InterPro" id="IPR019734">
    <property type="entry name" value="TPR_rpt"/>
</dbReference>
<accession>A0ABS2SYT5</accession>
<organism evidence="1 2">
    <name type="scientific">Shouchella xiaoxiensis</name>
    <dbReference type="NCBI Taxonomy" id="766895"/>
    <lineage>
        <taxon>Bacteria</taxon>
        <taxon>Bacillati</taxon>
        <taxon>Bacillota</taxon>
        <taxon>Bacilli</taxon>
        <taxon>Bacillales</taxon>
        <taxon>Bacillaceae</taxon>
        <taxon>Shouchella</taxon>
    </lineage>
</organism>